<evidence type="ECO:0000313" key="1">
    <source>
        <dbReference type="EMBL" id="KAK2192284.1"/>
    </source>
</evidence>
<protein>
    <submittedName>
        <fullName evidence="1">Uncharacterized protein</fullName>
    </submittedName>
</protein>
<dbReference type="SUPFAM" id="SSF55418">
    <property type="entry name" value="eIF4e-like"/>
    <property type="match status" value="1"/>
</dbReference>
<gene>
    <name evidence="1" type="ORF">NP493_35g04053</name>
</gene>
<dbReference type="Gene3D" id="3.30.760.10">
    <property type="entry name" value="RNA Cap, Translation Initiation Factor Eif4e"/>
    <property type="match status" value="1"/>
</dbReference>
<name>A0AAD9PCH7_RIDPI</name>
<reference evidence="1" key="1">
    <citation type="journal article" date="2023" name="Mol. Biol. Evol.">
        <title>Third-Generation Sequencing Reveals the Adaptive Role of the Epigenome in Three Deep-Sea Polychaetes.</title>
        <authorList>
            <person name="Perez M."/>
            <person name="Aroh O."/>
            <person name="Sun Y."/>
            <person name="Lan Y."/>
            <person name="Juniper S.K."/>
            <person name="Young C.R."/>
            <person name="Angers B."/>
            <person name="Qian P.Y."/>
        </authorList>
    </citation>
    <scope>NUCLEOTIDE SEQUENCE</scope>
    <source>
        <strain evidence="1">R07B-5</strain>
    </source>
</reference>
<dbReference type="AlphaFoldDB" id="A0AAD9PCH7"/>
<comment type="caution">
    <text evidence="1">The sequence shown here is derived from an EMBL/GenBank/DDBJ whole genome shotgun (WGS) entry which is preliminary data.</text>
</comment>
<keyword evidence="2" id="KW-1185">Reference proteome</keyword>
<dbReference type="InterPro" id="IPR023398">
    <property type="entry name" value="TIF_eIF4e-like"/>
</dbReference>
<dbReference type="EMBL" id="JAODUO010000035">
    <property type="protein sequence ID" value="KAK2192284.1"/>
    <property type="molecule type" value="Genomic_DNA"/>
</dbReference>
<evidence type="ECO:0000313" key="2">
    <source>
        <dbReference type="Proteomes" id="UP001209878"/>
    </source>
</evidence>
<dbReference type="Proteomes" id="UP001209878">
    <property type="component" value="Unassembled WGS sequence"/>
</dbReference>
<proteinExistence type="predicted"/>
<organism evidence="1 2">
    <name type="scientific">Ridgeia piscesae</name>
    <name type="common">Tubeworm</name>
    <dbReference type="NCBI Taxonomy" id="27915"/>
    <lineage>
        <taxon>Eukaryota</taxon>
        <taxon>Metazoa</taxon>
        <taxon>Spiralia</taxon>
        <taxon>Lophotrochozoa</taxon>
        <taxon>Annelida</taxon>
        <taxon>Polychaeta</taxon>
        <taxon>Sedentaria</taxon>
        <taxon>Canalipalpata</taxon>
        <taxon>Sabellida</taxon>
        <taxon>Siboglinidae</taxon>
        <taxon>Ridgeia</taxon>
    </lineage>
</organism>
<sequence length="41" mass="4572">MKIGKKLKERLNVPPKLSIGYQAHTDTMVKSGSTAKNRFVV</sequence>
<accession>A0AAD9PCH7</accession>